<dbReference type="RefSeq" id="WP_285966351.1">
    <property type="nucleotide sequence ID" value="NZ_CP127294.1"/>
</dbReference>
<name>A0A9Y2IAA8_9PSEU</name>
<feature type="domain" description="Mannosylglycerate hydrolase MGH1-like glycoside hydrolase" evidence="2">
    <location>
        <begin position="429"/>
        <end position="581"/>
    </location>
</feature>
<evidence type="ECO:0000259" key="2">
    <source>
        <dbReference type="Pfam" id="PF22422"/>
    </source>
</evidence>
<organism evidence="3 4">
    <name type="scientific">Amycolatopsis carbonis</name>
    <dbReference type="NCBI Taxonomy" id="715471"/>
    <lineage>
        <taxon>Bacteria</taxon>
        <taxon>Bacillati</taxon>
        <taxon>Actinomycetota</taxon>
        <taxon>Actinomycetes</taxon>
        <taxon>Pseudonocardiales</taxon>
        <taxon>Pseudonocardiaceae</taxon>
        <taxon>Amycolatopsis</taxon>
    </lineage>
</organism>
<dbReference type="SUPFAM" id="SSF48208">
    <property type="entry name" value="Six-hairpin glycosidases"/>
    <property type="match status" value="1"/>
</dbReference>
<keyword evidence="4" id="KW-1185">Reference proteome</keyword>
<gene>
    <name evidence="3" type="ORF">QRX50_29260</name>
</gene>
<sequence>MSAHTLVRGTTFLITGDAANATAGTEGFYLDDTRHLSHWEFSAGGAALRVLNESRDRHSTSTILTPATARHDDPGYTVFRDQALGAGTLVEHIRVRSHLAVPGTVTVSFRFAADFADQFELRGTGHYERPGKHSSITRAHGEVLLAYERADYRKWTVLRASAEPVVADGQIGWTLELPPHGEVSLRVEVLAGEGEPVPDPGAHPAVFADVVREAQADTEEFLAGVTVPAWPELRSAVEAGLADLANLRLPAPGRPDLRIPGAGVPWFLTLFGRDSLITSISALPYSPDLAAHTLRALAAVQGQVLDPARIEEPGKIVHEVRRGELSRFGQVPYGQYYGTVDATPLFLVLLGRHRRVAGNGVAIELEAAARAAVDWMFGHGGLAEHGYLVYHTDGPGLVHQCWKDSARSICFANGELATGPIAVSEAQGYAYEALVSTAELARDVWHDPAFADRLLARAARLRSDFETEFWLPGEDFVALALDGRRRRVDALASNAGHVLWSGILPAGRAQQVGHRLTEPAFFSGWGVRTLAAGQIPYHPVSYHNGGVWPHDTAIAVAGLARAGLTAEATYLAEGLLAAAARQPGNRLPEVMTGYARSEIPRPVRYPHSASPQAWAAAAPLLIATALGSSEEDSAWS</sequence>
<reference evidence="3 4" key="1">
    <citation type="submission" date="2023-06" db="EMBL/GenBank/DDBJ databases">
        <authorList>
            <person name="Oyuntsetseg B."/>
            <person name="Kim S.B."/>
        </authorList>
    </citation>
    <scope>NUCLEOTIDE SEQUENCE [LARGE SCALE GENOMIC DNA]</scope>
    <source>
        <strain evidence="3 4">2-15</strain>
    </source>
</reference>
<feature type="domain" description="Putative glycogen debranching enzyme N-terminal" evidence="1">
    <location>
        <begin position="6"/>
        <end position="187"/>
    </location>
</feature>
<dbReference type="InterPro" id="IPR032856">
    <property type="entry name" value="GDE_N_bis"/>
</dbReference>
<dbReference type="GO" id="GO:0005975">
    <property type="term" value="P:carbohydrate metabolic process"/>
    <property type="evidence" value="ECO:0007669"/>
    <property type="project" value="InterPro"/>
</dbReference>
<proteinExistence type="predicted"/>
<evidence type="ECO:0000313" key="3">
    <source>
        <dbReference type="EMBL" id="WIX75586.1"/>
    </source>
</evidence>
<dbReference type="Pfam" id="PF14742">
    <property type="entry name" value="GDE_N_bis"/>
    <property type="match status" value="1"/>
</dbReference>
<accession>A0A9Y2IAA8</accession>
<dbReference type="Proteomes" id="UP001236014">
    <property type="component" value="Chromosome"/>
</dbReference>
<dbReference type="AlphaFoldDB" id="A0A9Y2IAA8"/>
<dbReference type="InterPro" id="IPR054491">
    <property type="entry name" value="MGH1-like_GH"/>
</dbReference>
<protein>
    <submittedName>
        <fullName evidence="3">Glycogen debranching N-terminal domain-containing protein</fullName>
    </submittedName>
</protein>
<dbReference type="Pfam" id="PF22422">
    <property type="entry name" value="MGH1-like_GH"/>
    <property type="match status" value="1"/>
</dbReference>
<dbReference type="InterPro" id="IPR008928">
    <property type="entry name" value="6-hairpin_glycosidase_sf"/>
</dbReference>
<evidence type="ECO:0000259" key="1">
    <source>
        <dbReference type="Pfam" id="PF14742"/>
    </source>
</evidence>
<dbReference type="KEGG" id="acab:QRX50_29260"/>
<dbReference type="Gene3D" id="1.50.10.10">
    <property type="match status" value="1"/>
</dbReference>
<evidence type="ECO:0000313" key="4">
    <source>
        <dbReference type="Proteomes" id="UP001236014"/>
    </source>
</evidence>
<dbReference type="InterPro" id="IPR012341">
    <property type="entry name" value="6hp_glycosidase-like_sf"/>
</dbReference>
<dbReference type="EMBL" id="CP127294">
    <property type="protein sequence ID" value="WIX75586.1"/>
    <property type="molecule type" value="Genomic_DNA"/>
</dbReference>